<reference evidence="6" key="2">
    <citation type="submission" date="2021-01" db="EMBL/GenBank/DDBJ databases">
        <authorList>
            <person name="Kang M."/>
        </authorList>
    </citation>
    <scope>NUCLEOTIDE SEQUENCE</scope>
    <source>
        <strain evidence="6">KACC 17527</strain>
    </source>
</reference>
<keyword evidence="2 5" id="KW-0812">Transmembrane</keyword>
<protein>
    <submittedName>
        <fullName evidence="6">DoxX family membrane protein</fullName>
    </submittedName>
</protein>
<sequence length="157" mass="16672">MSSAAMAALAVRCGLVLLFLPFSALDKVLNFEGAVRQASETFPWRPLAIAAILCGLGIEVFMSLGIVTGVADRACALAMAAYCAATAILWKRFWAQGDFWSDAGGRGRTLFWDFLKNLSLAAGFLLLTVGTDGSGLAVFLAHPLASSHPYAARMEKP</sequence>
<evidence type="ECO:0000256" key="5">
    <source>
        <dbReference type="SAM" id="Phobius"/>
    </source>
</evidence>
<proteinExistence type="predicted"/>
<evidence type="ECO:0000256" key="1">
    <source>
        <dbReference type="ARBA" id="ARBA00004141"/>
    </source>
</evidence>
<evidence type="ECO:0000256" key="3">
    <source>
        <dbReference type="ARBA" id="ARBA00022989"/>
    </source>
</evidence>
<keyword evidence="3 5" id="KW-1133">Transmembrane helix</keyword>
<dbReference type="EMBL" id="JAEPWM010000005">
    <property type="protein sequence ID" value="MBK6007215.1"/>
    <property type="molecule type" value="Genomic_DNA"/>
</dbReference>
<dbReference type="RefSeq" id="WP_201172140.1">
    <property type="nucleotide sequence ID" value="NZ_JAEPWM010000005.1"/>
</dbReference>
<comment type="subcellular location">
    <subcellularLocation>
        <location evidence="1">Membrane</location>
        <topology evidence="1">Multi-pass membrane protein</topology>
    </subcellularLocation>
</comment>
<evidence type="ECO:0000313" key="6">
    <source>
        <dbReference type="EMBL" id="MBK6007215.1"/>
    </source>
</evidence>
<name>A0A934TTZ0_9BURK</name>
<feature type="transmembrane region" description="Helical" evidence="5">
    <location>
        <begin position="48"/>
        <end position="67"/>
    </location>
</feature>
<gene>
    <name evidence="6" type="ORF">JJB11_14035</name>
</gene>
<keyword evidence="4 5" id="KW-0472">Membrane</keyword>
<organism evidence="6 7">
    <name type="scientific">Ramlibacter ginsenosidimutans</name>
    <dbReference type="NCBI Taxonomy" id="502333"/>
    <lineage>
        <taxon>Bacteria</taxon>
        <taxon>Pseudomonadati</taxon>
        <taxon>Pseudomonadota</taxon>
        <taxon>Betaproteobacteria</taxon>
        <taxon>Burkholderiales</taxon>
        <taxon>Comamonadaceae</taxon>
        <taxon>Ramlibacter</taxon>
    </lineage>
</organism>
<evidence type="ECO:0000313" key="7">
    <source>
        <dbReference type="Proteomes" id="UP000630528"/>
    </source>
</evidence>
<feature type="transmembrane region" description="Helical" evidence="5">
    <location>
        <begin position="74"/>
        <end position="94"/>
    </location>
</feature>
<dbReference type="InterPro" id="IPR032808">
    <property type="entry name" value="DoxX"/>
</dbReference>
<feature type="transmembrane region" description="Helical" evidence="5">
    <location>
        <begin position="114"/>
        <end position="140"/>
    </location>
</feature>
<comment type="caution">
    <text evidence="6">The sequence shown here is derived from an EMBL/GenBank/DDBJ whole genome shotgun (WGS) entry which is preliminary data.</text>
</comment>
<dbReference type="AlphaFoldDB" id="A0A934TTZ0"/>
<evidence type="ECO:0000256" key="2">
    <source>
        <dbReference type="ARBA" id="ARBA00022692"/>
    </source>
</evidence>
<reference evidence="6" key="1">
    <citation type="journal article" date="2012" name="J. Microbiol. Biotechnol.">
        <title>Ramlibacter ginsenosidimutans sp. nov., with ginsenoside-converting activity.</title>
        <authorList>
            <person name="Wang L."/>
            <person name="An D.S."/>
            <person name="Kim S.G."/>
            <person name="Jin F.X."/>
            <person name="Kim S.C."/>
            <person name="Lee S.T."/>
            <person name="Im W.T."/>
        </authorList>
    </citation>
    <scope>NUCLEOTIDE SEQUENCE</scope>
    <source>
        <strain evidence="6">KACC 17527</strain>
    </source>
</reference>
<dbReference type="Pfam" id="PF07681">
    <property type="entry name" value="DoxX"/>
    <property type="match status" value="1"/>
</dbReference>
<evidence type="ECO:0000256" key="4">
    <source>
        <dbReference type="ARBA" id="ARBA00023136"/>
    </source>
</evidence>
<dbReference type="Proteomes" id="UP000630528">
    <property type="component" value="Unassembled WGS sequence"/>
</dbReference>
<keyword evidence="7" id="KW-1185">Reference proteome</keyword>
<dbReference type="GO" id="GO:0016020">
    <property type="term" value="C:membrane"/>
    <property type="evidence" value="ECO:0007669"/>
    <property type="project" value="UniProtKB-SubCell"/>
</dbReference>
<accession>A0A934TTZ0</accession>